<accession>A0A840S346</accession>
<dbReference type="AlphaFoldDB" id="A0A840S346"/>
<evidence type="ECO:0000313" key="1">
    <source>
        <dbReference type="EMBL" id="MBB5203101.1"/>
    </source>
</evidence>
<dbReference type="InterPro" id="IPR028082">
    <property type="entry name" value="Peripla_BP_I"/>
</dbReference>
<sequence>MTFGAMEAAQAQGLVAGRDLLFSGINTSAEAMQAVVDGRLAALSGGHFLCGAWALVLLHDHHRGLDFMSEGLELQRPMFMLFDAPQARRFLQRFGDGQALALDFRPYSKALNPGLKRYPFQLEGLLKAGSRSE</sequence>
<keyword evidence="2" id="KW-1185">Reference proteome</keyword>
<reference evidence="1 2" key="1">
    <citation type="submission" date="2020-08" db="EMBL/GenBank/DDBJ databases">
        <title>Genomic Encyclopedia of Type Strains, Phase IV (KMG-IV): sequencing the most valuable type-strain genomes for metagenomic binning, comparative biology and taxonomic classification.</title>
        <authorList>
            <person name="Goeker M."/>
        </authorList>
    </citation>
    <scope>NUCLEOTIDE SEQUENCE [LARGE SCALE GENOMIC DNA]</scope>
    <source>
        <strain evidence="1 2">DSM 23958</strain>
    </source>
</reference>
<dbReference type="Proteomes" id="UP000554837">
    <property type="component" value="Unassembled WGS sequence"/>
</dbReference>
<dbReference type="EMBL" id="JACHHO010000001">
    <property type="protein sequence ID" value="MBB5203101.1"/>
    <property type="molecule type" value="Genomic_DNA"/>
</dbReference>
<dbReference type="SUPFAM" id="SSF53822">
    <property type="entry name" value="Periplasmic binding protein-like I"/>
    <property type="match status" value="1"/>
</dbReference>
<proteinExistence type="predicted"/>
<organism evidence="1 2">
    <name type="scientific">Inhella inkyongensis</name>
    <dbReference type="NCBI Taxonomy" id="392593"/>
    <lineage>
        <taxon>Bacteria</taxon>
        <taxon>Pseudomonadati</taxon>
        <taxon>Pseudomonadota</taxon>
        <taxon>Betaproteobacteria</taxon>
        <taxon>Burkholderiales</taxon>
        <taxon>Sphaerotilaceae</taxon>
        <taxon>Inhella</taxon>
    </lineage>
</organism>
<dbReference type="Gene3D" id="3.40.50.2300">
    <property type="match status" value="1"/>
</dbReference>
<evidence type="ECO:0000313" key="2">
    <source>
        <dbReference type="Proteomes" id="UP000554837"/>
    </source>
</evidence>
<dbReference type="RefSeq" id="WP_138857819.1">
    <property type="nucleotide sequence ID" value="NZ_CP040709.1"/>
</dbReference>
<protein>
    <submittedName>
        <fullName evidence="1">Uncharacterized protein</fullName>
    </submittedName>
</protein>
<dbReference type="OrthoDB" id="9814427at2"/>
<comment type="caution">
    <text evidence="1">The sequence shown here is derived from an EMBL/GenBank/DDBJ whole genome shotgun (WGS) entry which is preliminary data.</text>
</comment>
<name>A0A840S346_9BURK</name>
<gene>
    <name evidence="1" type="ORF">HNQ51_000394</name>
</gene>